<feature type="compositionally biased region" description="Basic and acidic residues" evidence="2">
    <location>
        <begin position="392"/>
        <end position="420"/>
    </location>
</feature>
<evidence type="ECO:0000256" key="1">
    <source>
        <dbReference type="SAM" id="Coils"/>
    </source>
</evidence>
<dbReference type="Gene3D" id="3.40.50.300">
    <property type="entry name" value="P-loop containing nucleotide triphosphate hydrolases"/>
    <property type="match status" value="1"/>
</dbReference>
<dbReference type="InterPro" id="IPR027417">
    <property type="entry name" value="P-loop_NTPase"/>
</dbReference>
<accession>A0A8H5CQM2</accession>
<feature type="coiled-coil region" evidence="1">
    <location>
        <begin position="222"/>
        <end position="336"/>
    </location>
</feature>
<sequence length="431" mass="49252">MAPPRTEDDYEDEGASDDDDVFIAVMGSTGSGKSSCQDWIESETIDVRCIKFVDEESGRKVILLDTPGFDDSRDGVTDTDILKMITDFLLKEYGNTRKLNGIIYIHSIASTRFSGQSGRNLKMFKNLCGAETYKNVVILTTFWDDNSATKMGEEREAKLKSKFCLQLAQGGAAFMRHNRTKSSAYKVLDYVFTLVPTDVQITKEIRVEGKTLEDTAAGSVHRAEVDALIAKHKAEVAELMNEMKAMRGATDEMKKELAKEKAEMHRSSRAGESCVQERIPLSEATQEMKKALAKEKAELNRLEQERVTTEEMKKELAKEKAELNRLEQERVALFEGLAGEQNARKALEDMLQQERVALSQRLAGEQNTRKALEDTLQHHKEERIKLEQDWNKRYEDQTKKHTTDLKNMERKFENRDKEASKTTARRAWRFR</sequence>
<gene>
    <name evidence="3" type="ORF">D9757_014425</name>
</gene>
<keyword evidence="1" id="KW-0175">Coiled coil</keyword>
<name>A0A8H5CQM2_9AGAR</name>
<dbReference type="OrthoDB" id="8954335at2759"/>
<feature type="region of interest" description="Disordered" evidence="2">
    <location>
        <begin position="392"/>
        <end position="431"/>
    </location>
</feature>
<proteinExistence type="predicted"/>
<dbReference type="EMBL" id="JAACJN010000380">
    <property type="protein sequence ID" value="KAF5345263.1"/>
    <property type="molecule type" value="Genomic_DNA"/>
</dbReference>
<evidence type="ECO:0000256" key="2">
    <source>
        <dbReference type="SAM" id="MobiDB-lite"/>
    </source>
</evidence>
<evidence type="ECO:0008006" key="5">
    <source>
        <dbReference type="Google" id="ProtNLM"/>
    </source>
</evidence>
<dbReference type="Proteomes" id="UP000518752">
    <property type="component" value="Unassembled WGS sequence"/>
</dbReference>
<keyword evidence="4" id="KW-1185">Reference proteome</keyword>
<evidence type="ECO:0000313" key="3">
    <source>
        <dbReference type="EMBL" id="KAF5345263.1"/>
    </source>
</evidence>
<organism evidence="3 4">
    <name type="scientific">Collybiopsis confluens</name>
    <dbReference type="NCBI Taxonomy" id="2823264"/>
    <lineage>
        <taxon>Eukaryota</taxon>
        <taxon>Fungi</taxon>
        <taxon>Dikarya</taxon>
        <taxon>Basidiomycota</taxon>
        <taxon>Agaricomycotina</taxon>
        <taxon>Agaricomycetes</taxon>
        <taxon>Agaricomycetidae</taxon>
        <taxon>Agaricales</taxon>
        <taxon>Marasmiineae</taxon>
        <taxon>Omphalotaceae</taxon>
        <taxon>Collybiopsis</taxon>
    </lineage>
</organism>
<comment type="caution">
    <text evidence="3">The sequence shown here is derived from an EMBL/GenBank/DDBJ whole genome shotgun (WGS) entry which is preliminary data.</text>
</comment>
<protein>
    <recommendedName>
        <fullName evidence="5">G domain-containing protein</fullName>
    </recommendedName>
</protein>
<evidence type="ECO:0000313" key="4">
    <source>
        <dbReference type="Proteomes" id="UP000518752"/>
    </source>
</evidence>
<dbReference type="SUPFAM" id="SSF52540">
    <property type="entry name" value="P-loop containing nucleoside triphosphate hydrolases"/>
    <property type="match status" value="1"/>
</dbReference>
<dbReference type="AlphaFoldDB" id="A0A8H5CQM2"/>
<reference evidence="3 4" key="1">
    <citation type="journal article" date="2020" name="ISME J.">
        <title>Uncovering the hidden diversity of litter-decomposition mechanisms in mushroom-forming fungi.</title>
        <authorList>
            <person name="Floudas D."/>
            <person name="Bentzer J."/>
            <person name="Ahren D."/>
            <person name="Johansson T."/>
            <person name="Persson P."/>
            <person name="Tunlid A."/>
        </authorList>
    </citation>
    <scope>NUCLEOTIDE SEQUENCE [LARGE SCALE GENOMIC DNA]</scope>
    <source>
        <strain evidence="3 4">CBS 406.79</strain>
    </source>
</reference>